<gene>
    <name evidence="3" type="ORF">KB449_00950</name>
</gene>
<dbReference type="PANTHER" id="PTHR33744:SF1">
    <property type="entry name" value="DNA-BINDING TRANSCRIPTIONAL ACTIVATOR ADER"/>
    <property type="match status" value="1"/>
</dbReference>
<dbReference type="InterPro" id="IPR029016">
    <property type="entry name" value="GAF-like_dom_sf"/>
</dbReference>
<comment type="caution">
    <text evidence="3">The sequence shown here is derived from an EMBL/GenBank/DDBJ whole genome shotgun (WGS) entry which is preliminary data.</text>
</comment>
<feature type="domain" description="GAF" evidence="2">
    <location>
        <begin position="132"/>
        <end position="290"/>
    </location>
</feature>
<dbReference type="Pfam" id="PF13556">
    <property type="entry name" value="HTH_30"/>
    <property type="match status" value="1"/>
</dbReference>
<dbReference type="InterPro" id="IPR041522">
    <property type="entry name" value="CdaR_GGDEF"/>
</dbReference>
<accession>A0ABT6T9K9</accession>
<evidence type="ECO:0000256" key="1">
    <source>
        <dbReference type="ARBA" id="ARBA00006754"/>
    </source>
</evidence>
<sequence>MYMEEYITSIMGECDYQLWASKEDQPPQLIAARGGQSHEPSGRDPSDTNDCFYLRNKEQGCIDFFFRYSSGLQLLFRWFDAPGNEPAELLNLLYPSLPGYYADHVAARQHMIVRKMSDSIKSITALLDLDQLLSQILDNTMTVIPTASVGVLWMYDAEENALTVRTASERFDRSMIGRMRMKPGEGIIGQAFLDGKPRIYRGADAIMRAAANMSEENVHYLSASLAYRDPNYQAVLCVPVKVDSETVCVLILYQMGVYPLFTLEDLDLLHNFADQVAIAIHNARLFSEVQRQNALLVKRDDIHAILMKLSLKNKGPAVILRELERMIERPLYFIDLVEYTVTSSNNRMKSPVSIAAVAQRLGSRREPDTYDEETSAGMRRLHVVPIIAADACLGYVVIELNRELTTLDRIVLEQGRSILSLEMVRKQSQADYYYKKAHDRFHELLALQDLATLRRKGGEMGLEDGKELAAVLFDLPISDFRLMNVQIYRLVALVKKTFQTRAAVVFVLGSKLTMIVQASNAERKLDLKEDLSALFKEWGRSGEGTLRAGAGRSFAGLQSLAASYTEAGKALAYMVSKKRSGFMYYPDIGINQLFFQQSPEELAAFIQQVFGPLRDAGGDGSRLEETLLAYVKTNRSIQQTAESLHIHVNTLYQRMKKIEDALQISFKEPEHMLRLQLACYLYGVEANGSSSL</sequence>
<evidence type="ECO:0000313" key="3">
    <source>
        <dbReference type="EMBL" id="MDI4643500.1"/>
    </source>
</evidence>
<dbReference type="Gene3D" id="1.10.10.2840">
    <property type="entry name" value="PucR C-terminal helix-turn-helix domain"/>
    <property type="match status" value="1"/>
</dbReference>
<evidence type="ECO:0000313" key="4">
    <source>
        <dbReference type="Proteomes" id="UP001161691"/>
    </source>
</evidence>
<protein>
    <submittedName>
        <fullName evidence="3">Helix-turn-helix domain-containing protein</fullName>
    </submittedName>
</protein>
<dbReference type="Proteomes" id="UP001161691">
    <property type="component" value="Unassembled WGS sequence"/>
</dbReference>
<keyword evidence="4" id="KW-1185">Reference proteome</keyword>
<dbReference type="InterPro" id="IPR025736">
    <property type="entry name" value="PucR_C-HTH_dom"/>
</dbReference>
<comment type="similarity">
    <text evidence="1">Belongs to the CdaR family.</text>
</comment>
<dbReference type="PANTHER" id="PTHR33744">
    <property type="entry name" value="CARBOHYDRATE DIACID REGULATOR"/>
    <property type="match status" value="1"/>
</dbReference>
<organism evidence="3 4">
    <name type="scientific">Cohnella hashimotonis</name>
    <dbReference type="NCBI Taxonomy" id="2826895"/>
    <lineage>
        <taxon>Bacteria</taxon>
        <taxon>Bacillati</taxon>
        <taxon>Bacillota</taxon>
        <taxon>Bacilli</taxon>
        <taxon>Bacillales</taxon>
        <taxon>Paenibacillaceae</taxon>
        <taxon>Cohnella</taxon>
    </lineage>
</organism>
<dbReference type="InterPro" id="IPR051448">
    <property type="entry name" value="CdaR-like_regulators"/>
</dbReference>
<dbReference type="InterPro" id="IPR042070">
    <property type="entry name" value="PucR_C-HTH_sf"/>
</dbReference>
<dbReference type="Pfam" id="PF13185">
    <property type="entry name" value="GAF_2"/>
    <property type="match status" value="1"/>
</dbReference>
<dbReference type="SMART" id="SM00065">
    <property type="entry name" value="GAF"/>
    <property type="match status" value="1"/>
</dbReference>
<evidence type="ECO:0000259" key="2">
    <source>
        <dbReference type="SMART" id="SM00065"/>
    </source>
</evidence>
<reference evidence="3" key="1">
    <citation type="submission" date="2023-04" db="EMBL/GenBank/DDBJ databases">
        <title>Comparative genomic analysis of Cohnella hashimotonis sp. nov., isolated from the International Space Station.</title>
        <authorList>
            <person name="Venkateswaran K."/>
            <person name="Simpson A."/>
        </authorList>
    </citation>
    <scope>NUCLEOTIDE SEQUENCE</scope>
    <source>
        <strain evidence="3">F6_2S_P_1</strain>
    </source>
</reference>
<dbReference type="SUPFAM" id="SSF55781">
    <property type="entry name" value="GAF domain-like"/>
    <property type="match status" value="1"/>
</dbReference>
<name>A0ABT6T9K9_9BACL</name>
<dbReference type="Gene3D" id="3.30.450.40">
    <property type="match status" value="1"/>
</dbReference>
<dbReference type="InterPro" id="IPR003018">
    <property type="entry name" value="GAF"/>
</dbReference>
<dbReference type="Pfam" id="PF17853">
    <property type="entry name" value="GGDEF_2"/>
    <property type="match status" value="1"/>
</dbReference>
<dbReference type="RefSeq" id="WP_282906557.1">
    <property type="nucleotide sequence ID" value="NZ_JAGRPV010000001.1"/>
</dbReference>
<dbReference type="EMBL" id="JAGRPV010000001">
    <property type="protein sequence ID" value="MDI4643500.1"/>
    <property type="molecule type" value="Genomic_DNA"/>
</dbReference>
<proteinExistence type="inferred from homology"/>